<name>C0M9F5_STRE4</name>
<evidence type="ECO:0000313" key="2">
    <source>
        <dbReference type="Proteomes" id="UP000001365"/>
    </source>
</evidence>
<dbReference type="Gene3D" id="3.10.20.180">
    <property type="match status" value="1"/>
</dbReference>
<gene>
    <name evidence="1" type="primary">skc</name>
    <name evidence="1" type="ordered locus">SEQ_2014</name>
</gene>
<accession>C0M9F5</accession>
<keyword evidence="1" id="KW-0418">Kinase</keyword>
<dbReference type="OrthoDB" id="2408229at2"/>
<keyword evidence="1" id="KW-0808">Transferase</keyword>
<dbReference type="Proteomes" id="UP000001365">
    <property type="component" value="Chromosome"/>
</dbReference>
<proteinExistence type="predicted"/>
<reference evidence="1 2" key="1">
    <citation type="journal article" date="2009" name="PLoS Pathog.">
        <title>Genomic evidence for the evolution of Streptococcus equi: host restriction, increased virulence, and genetic exchange with human pathogens.</title>
        <authorList>
            <person name="Holden M.T.G."/>
            <person name="Heather Z."/>
            <person name="Paillot R."/>
            <person name="Steward K.F."/>
            <person name="Webb K."/>
            <person name="Ainslie F."/>
            <person name="Jourdan T."/>
            <person name="Bason N.C."/>
            <person name="Holroyd N.E."/>
            <person name="Mungall K."/>
            <person name="Quail M.A."/>
            <person name="Sanders M."/>
            <person name="Simmonds M."/>
            <person name="Willey D."/>
            <person name="Brooks K."/>
            <person name="Aanensen D.M."/>
            <person name="Spratt B.G."/>
            <person name="Jolley K.A."/>
            <person name="Maiden M.C.J."/>
            <person name="Kehoe M."/>
            <person name="Chanter N."/>
            <person name="Bentley S.D."/>
            <person name="Robinson C."/>
            <person name="Maskell D.J."/>
            <person name="Parkhill J."/>
            <person name="Waller A.S."/>
        </authorList>
    </citation>
    <scope>NUCLEOTIDE SEQUENCE [LARGE SCALE GENOMIC DNA]</scope>
    <source>
        <strain evidence="1 2">4047</strain>
    </source>
</reference>
<dbReference type="SUPFAM" id="SSF54328">
    <property type="entry name" value="Staphylokinase/streptokinase"/>
    <property type="match status" value="2"/>
</dbReference>
<sequence length="430" mass="48552" precursor="true">MLTSKRLYHLGKTPLEIGTVVIGLFTMTLGAPAVKANHYKVGWAWSSSSRVANHYKYEDTTKPIHSKDYQETTGLYLMVNITGVDNTNHTIVSPHYQDIRLEYGKTYTTNEMIKLVQDVIDPSAESFKVISLKNAKLTKASTAEILSTDHFTTPIKGQYHQKDQTYILTGQVLVEKVSKVALKDIKVTDKAGNPIQDSDAVAVTQHVKFLKKDNGQLVNVDVTDSLGKEGLTGLRYYGSRVSSEELFEAAKKAFETTQAFKDGYQLVKRISTTVTQDPDITHQSHNGEIYSGASERMVYHADRDEDFNYIIDSNRIAQVYNSKYDVNNPISYATHSDSVVETYFISKDINDDYSTTYRSVTIYQQDKQQQLINEYTFKTHEAITTETIDKYLKGLPNTFQAKNGTSYQFTGSLTPISETEFIAVYKDLQK</sequence>
<dbReference type="HOGENOM" id="CLU_747845_0_0_9"/>
<protein>
    <submittedName>
        <fullName evidence="1">Streptokinase</fullName>
    </submittedName>
</protein>
<dbReference type="EMBL" id="FM204883">
    <property type="protein sequence ID" value="CAW95283.1"/>
    <property type="molecule type" value="Genomic_DNA"/>
</dbReference>
<dbReference type="AlphaFoldDB" id="C0M9F5"/>
<dbReference type="Gene3D" id="3.10.20.130">
    <property type="match status" value="1"/>
</dbReference>
<dbReference type="KEGG" id="seu:SEQ_2014"/>
<organism evidence="1 2">
    <name type="scientific">Streptococcus equi subsp. equi (strain 4047)</name>
    <dbReference type="NCBI Taxonomy" id="553482"/>
    <lineage>
        <taxon>Bacteria</taxon>
        <taxon>Bacillati</taxon>
        <taxon>Bacillota</taxon>
        <taxon>Bacilli</taxon>
        <taxon>Lactobacillales</taxon>
        <taxon>Streptococcaceae</taxon>
        <taxon>Streptococcus</taxon>
    </lineage>
</organism>
<dbReference type="RefSeq" id="WP_015898580.1">
    <property type="nucleotide sequence ID" value="NC_012471.1"/>
</dbReference>
<dbReference type="InterPro" id="IPR036120">
    <property type="entry name" value="SAK/SK_sf"/>
</dbReference>
<evidence type="ECO:0000313" key="1">
    <source>
        <dbReference type="EMBL" id="CAW95283.1"/>
    </source>
</evidence>
<dbReference type="GO" id="GO:0016301">
    <property type="term" value="F:kinase activity"/>
    <property type="evidence" value="ECO:0007669"/>
    <property type="project" value="UniProtKB-KW"/>
</dbReference>
<dbReference type="GO" id="GO:0005576">
    <property type="term" value="C:extracellular region"/>
    <property type="evidence" value="ECO:0007669"/>
    <property type="project" value="InterPro"/>
</dbReference>